<dbReference type="Proteomes" id="UP000501690">
    <property type="component" value="Linkage Group LG7"/>
</dbReference>
<keyword evidence="3" id="KW-0132">Cell division</keyword>
<feature type="domain" description="Cyclin-like" evidence="9">
    <location>
        <begin position="121"/>
        <end position="205"/>
    </location>
</feature>
<accession>A0A4D6ME36</accession>
<dbReference type="EMBL" id="CP039351">
    <property type="protein sequence ID" value="QCD99010.1"/>
    <property type="molecule type" value="Genomic_DNA"/>
</dbReference>
<evidence type="ECO:0000256" key="1">
    <source>
        <dbReference type="ARBA" id="ARBA00006955"/>
    </source>
</evidence>
<evidence type="ECO:0000256" key="5">
    <source>
        <dbReference type="ARBA" id="ARBA00023306"/>
    </source>
</evidence>
<protein>
    <recommendedName>
        <fullName evidence="6">B-like cyclin</fullName>
    </recommendedName>
</protein>
<dbReference type="InterPro" id="IPR004367">
    <property type="entry name" value="Cyclin_C-dom"/>
</dbReference>
<evidence type="ECO:0000313" key="11">
    <source>
        <dbReference type="EMBL" id="QCD99010.1"/>
    </source>
</evidence>
<dbReference type="InterPro" id="IPR013763">
    <property type="entry name" value="Cyclin-like_dom"/>
</dbReference>
<dbReference type="AlphaFoldDB" id="A0A4D6ME36"/>
<organism evidence="11 12">
    <name type="scientific">Vigna unguiculata</name>
    <name type="common">Cowpea</name>
    <dbReference type="NCBI Taxonomy" id="3917"/>
    <lineage>
        <taxon>Eukaryota</taxon>
        <taxon>Viridiplantae</taxon>
        <taxon>Streptophyta</taxon>
        <taxon>Embryophyta</taxon>
        <taxon>Tracheophyta</taxon>
        <taxon>Spermatophyta</taxon>
        <taxon>Magnoliopsida</taxon>
        <taxon>eudicotyledons</taxon>
        <taxon>Gunneridae</taxon>
        <taxon>Pentapetalae</taxon>
        <taxon>rosids</taxon>
        <taxon>fabids</taxon>
        <taxon>Fabales</taxon>
        <taxon>Fabaceae</taxon>
        <taxon>Papilionoideae</taxon>
        <taxon>50 kb inversion clade</taxon>
        <taxon>NPAAA clade</taxon>
        <taxon>indigoferoid/millettioid clade</taxon>
        <taxon>Phaseoleae</taxon>
        <taxon>Vigna</taxon>
    </lineage>
</organism>
<dbReference type="PROSITE" id="PS00292">
    <property type="entry name" value="CYCLINS"/>
    <property type="match status" value="2"/>
</dbReference>
<evidence type="ECO:0000259" key="9">
    <source>
        <dbReference type="SMART" id="SM00385"/>
    </source>
</evidence>
<evidence type="ECO:0000313" key="12">
    <source>
        <dbReference type="Proteomes" id="UP000501690"/>
    </source>
</evidence>
<feature type="region of interest" description="Disordered" evidence="8">
    <location>
        <begin position="1"/>
        <end position="21"/>
    </location>
</feature>
<dbReference type="GO" id="GO:0051301">
    <property type="term" value="P:cell division"/>
    <property type="evidence" value="ECO:0007669"/>
    <property type="project" value="UniProtKB-KW"/>
</dbReference>
<dbReference type="InterPro" id="IPR006671">
    <property type="entry name" value="Cyclin_N"/>
</dbReference>
<dbReference type="Pfam" id="PF02984">
    <property type="entry name" value="Cyclin_C"/>
    <property type="match status" value="2"/>
</dbReference>
<evidence type="ECO:0000256" key="8">
    <source>
        <dbReference type="SAM" id="MobiDB-lite"/>
    </source>
</evidence>
<evidence type="ECO:0000256" key="2">
    <source>
        <dbReference type="ARBA" id="ARBA00011177"/>
    </source>
</evidence>
<keyword evidence="4 7" id="KW-0195">Cyclin</keyword>
<dbReference type="InterPro" id="IPR039361">
    <property type="entry name" value="Cyclin"/>
</dbReference>
<dbReference type="SUPFAM" id="SSF47954">
    <property type="entry name" value="Cyclin-like"/>
    <property type="match status" value="4"/>
</dbReference>
<feature type="domain" description="Cyclin C-terminal" evidence="10">
    <location>
        <begin position="214"/>
        <end position="337"/>
    </location>
</feature>
<dbReference type="InterPro" id="IPR036915">
    <property type="entry name" value="Cyclin-like_sf"/>
</dbReference>
<dbReference type="Gene3D" id="1.10.472.10">
    <property type="entry name" value="Cyclin-like"/>
    <property type="match status" value="4"/>
</dbReference>
<feature type="domain" description="Cyclin-like" evidence="9">
    <location>
        <begin position="467"/>
        <end position="551"/>
    </location>
</feature>
<evidence type="ECO:0000256" key="6">
    <source>
        <dbReference type="ARBA" id="ARBA00032263"/>
    </source>
</evidence>
<feature type="compositionally biased region" description="Polar residues" evidence="8">
    <location>
        <begin position="1"/>
        <end position="15"/>
    </location>
</feature>
<sequence length="692" mass="78207">MASPSENSTNSTATRPQRKAKKRAAAAICQLLGNAKKKRVVLGDLTNVSNAVAVSESPKRKKVKLKNVDERSDPQLCGTYSSDIYQYLFGLEVVPRLRPMPDYVQKVQNDVDGNMRGVLVDWLIEVAEEYGLVSDTLYFCVAYIDRFLSLKVLSRQRLQLLGVAAMLVASKYEEVKPPEVEDFCFVTDNTYSKEEVLNMEADILMALKFELGAPTVGTFLRRFCGVGQQGVDTSDLQFEFLSCYLAELSLLDYYCIKFLPSLVAASVVFLARFMLSTKTHPWNLALHQLTTYKPAELKECILNIHDLYLRRRGSSLQGVREKYKQHKFKCVATTPSPPDIPLYFFEFSRREAKKRAAAAICEMQGNAKKKRVVLGDLTNVSDAATAAVAVSETQKRKKIKLQKPVPTVDTPEKVDGRSDPQLGGPYVSDIYEYLCGMEVLPSKRPLPDYVQKVQKDVNANMRAVLVDWLVEVAEEYKLVSDTLYFCVAYIDRFLSLNVLSRHRLQLLGVAAMLIASKYEEIKPPEVEDFCYITDNTYSKEEVVNMEADILKALRFELGGPTVKTFLRRFCRVGQEGIDTSDLQFDFLSCYLAELSLLDYNCVKFVPSLVAASVVFLARFMLSPKKHPWNSALHQLTRYKPADFKECVLNVHDLYLSRKGPSLQAVREKYQQHKTRVAMVAMVAMVAPIARLP</sequence>
<evidence type="ECO:0000256" key="7">
    <source>
        <dbReference type="RuleBase" id="RU000383"/>
    </source>
</evidence>
<dbReference type="FunFam" id="1.10.472.10:FF:000167">
    <property type="entry name" value="Mitotic cyclin 6"/>
    <property type="match status" value="1"/>
</dbReference>
<dbReference type="SMART" id="SM01332">
    <property type="entry name" value="Cyclin_C"/>
    <property type="match status" value="2"/>
</dbReference>
<dbReference type="Pfam" id="PF00134">
    <property type="entry name" value="Cyclin_N"/>
    <property type="match status" value="2"/>
</dbReference>
<feature type="domain" description="Cyclin C-terminal" evidence="10">
    <location>
        <begin position="560"/>
        <end position="678"/>
    </location>
</feature>
<evidence type="ECO:0000256" key="3">
    <source>
        <dbReference type="ARBA" id="ARBA00022618"/>
    </source>
</evidence>
<proteinExistence type="inferred from homology"/>
<dbReference type="InterPro" id="IPR048258">
    <property type="entry name" value="Cyclins_cyclin-box"/>
</dbReference>
<evidence type="ECO:0000256" key="4">
    <source>
        <dbReference type="ARBA" id="ARBA00023127"/>
    </source>
</evidence>
<evidence type="ECO:0000259" key="10">
    <source>
        <dbReference type="SMART" id="SM01332"/>
    </source>
</evidence>
<gene>
    <name evidence="11" type="ORF">DEO72_LG7g289</name>
</gene>
<comment type="subunit">
    <text evidence="2">Interacts with the CDC2 protein kinase to form a serine/threonine kinase holoenzyme complex also known as maturation promoting factor (MPF). The cyclin subunit imparts substrate specificity to the complex.</text>
</comment>
<dbReference type="CDD" id="cd20506">
    <property type="entry name" value="CYCLIN_AtCycA-like_rpt2"/>
    <property type="match status" value="2"/>
</dbReference>
<keyword evidence="12" id="KW-1185">Reference proteome</keyword>
<feature type="domain" description="Cyclin-like" evidence="9">
    <location>
        <begin position="564"/>
        <end position="652"/>
    </location>
</feature>
<dbReference type="FunFam" id="1.10.472.10:FF:000013">
    <property type="entry name" value="Cyclin A1"/>
    <property type="match status" value="2"/>
</dbReference>
<keyword evidence="5" id="KW-0131">Cell cycle</keyword>
<dbReference type="SMART" id="SM00385">
    <property type="entry name" value="CYCLIN"/>
    <property type="match status" value="4"/>
</dbReference>
<name>A0A4D6ME36_VIGUN</name>
<feature type="domain" description="Cyclin-like" evidence="9">
    <location>
        <begin position="218"/>
        <end position="306"/>
    </location>
</feature>
<comment type="similarity">
    <text evidence="1">Belongs to the cyclin family. Cyclin AB subfamily.</text>
</comment>
<dbReference type="PANTHER" id="PTHR10177">
    <property type="entry name" value="CYCLINS"/>
    <property type="match status" value="1"/>
</dbReference>
<reference evidence="11 12" key="1">
    <citation type="submission" date="2019-04" db="EMBL/GenBank/DDBJ databases">
        <title>An improved genome assembly and genetic linkage map for asparagus bean, Vigna unguiculata ssp. sesquipedialis.</title>
        <authorList>
            <person name="Xia Q."/>
            <person name="Zhang R."/>
            <person name="Dong Y."/>
        </authorList>
    </citation>
    <scope>NUCLEOTIDE SEQUENCE [LARGE SCALE GENOMIC DNA]</scope>
    <source>
        <tissue evidence="11">Leaf</tissue>
    </source>
</reference>